<gene>
    <name evidence="1" type="ORF">HUF19_09840</name>
</gene>
<dbReference type="Proteomes" id="UP001065322">
    <property type="component" value="Chromosome"/>
</dbReference>
<dbReference type="EMBL" id="CP054475">
    <property type="protein sequence ID" value="UXD87714.1"/>
    <property type="molecule type" value="Genomic_DNA"/>
</dbReference>
<protein>
    <submittedName>
        <fullName evidence="1">Uncharacterized protein</fullName>
    </submittedName>
</protein>
<accession>A0ABY6ACM6</accession>
<reference evidence="2" key="1">
    <citation type="submission" date="2020-06" db="EMBL/GenBank/DDBJ databases">
        <title>Thalassolituus marinus alknpb1M-1, a hydrocarbon-degrading bacterium isolated from the deep-sea overlying water using an in-situ strategy from the South China Sea basin.</title>
        <authorList>
            <person name="Dong C."/>
            <person name="Chen Y."/>
            <person name="Shao Z."/>
        </authorList>
    </citation>
    <scope>NUCLEOTIDE SEQUENCE [LARGE SCALE GENOMIC DNA]</scope>
    <source>
        <strain evidence="2">alknpb1M-1</strain>
    </source>
</reference>
<evidence type="ECO:0000313" key="2">
    <source>
        <dbReference type="Proteomes" id="UP001065322"/>
    </source>
</evidence>
<evidence type="ECO:0000313" key="1">
    <source>
        <dbReference type="EMBL" id="UXD87714.1"/>
    </source>
</evidence>
<organism evidence="1 2">
    <name type="scientific">Thalassolituus hydrocarboniclasticus</name>
    <dbReference type="NCBI Taxonomy" id="2742796"/>
    <lineage>
        <taxon>Bacteria</taxon>
        <taxon>Pseudomonadati</taxon>
        <taxon>Pseudomonadota</taxon>
        <taxon>Gammaproteobacteria</taxon>
        <taxon>Oceanospirillales</taxon>
        <taxon>Oceanospirillaceae</taxon>
        <taxon>Thalassolituus</taxon>
    </lineage>
</organism>
<name>A0ABY6ACM6_9GAMM</name>
<sequence>MVTPYEASFAEFSGCSVGAWLSDTPRNIKGKGMIWPDRAMLELLERLN</sequence>
<keyword evidence="2" id="KW-1185">Reference proteome</keyword>
<proteinExistence type="predicted"/>
<dbReference type="RefSeq" id="WP_260996496.1">
    <property type="nucleotide sequence ID" value="NZ_CP054475.1"/>
</dbReference>